<dbReference type="SUPFAM" id="SSF48317">
    <property type="entry name" value="Acid phosphatase/Vanadium-dependent haloperoxidase"/>
    <property type="match status" value="1"/>
</dbReference>
<name>W4QKG7_9BACI</name>
<feature type="domain" description="Phosphatidic acid phosphatase type 2/haloperoxidase" evidence="2">
    <location>
        <begin position="1"/>
        <end position="109"/>
    </location>
</feature>
<dbReference type="PANTHER" id="PTHR14969:SF13">
    <property type="entry name" value="AT30094P"/>
    <property type="match status" value="1"/>
</dbReference>
<organism evidence="3 4">
    <name type="scientific">Halalkalibacter hemicellulosilyticusJCM 9152</name>
    <dbReference type="NCBI Taxonomy" id="1236971"/>
    <lineage>
        <taxon>Bacteria</taxon>
        <taxon>Bacillati</taxon>
        <taxon>Bacillota</taxon>
        <taxon>Bacilli</taxon>
        <taxon>Bacillales</taxon>
        <taxon>Bacillaceae</taxon>
        <taxon>Halalkalibacter</taxon>
    </lineage>
</organism>
<keyword evidence="1" id="KW-0472">Membrane</keyword>
<keyword evidence="4" id="KW-1185">Reference proteome</keyword>
<comment type="caution">
    <text evidence="3">The sequence shown here is derived from an EMBL/GenBank/DDBJ whole genome shotgun (WGS) entry which is preliminary data.</text>
</comment>
<dbReference type="InterPro" id="IPR036938">
    <property type="entry name" value="PAP2/HPO_sf"/>
</dbReference>
<dbReference type="STRING" id="1236971.JCM9152_4114"/>
<keyword evidence="1" id="KW-0812">Transmembrane</keyword>
<evidence type="ECO:0000313" key="4">
    <source>
        <dbReference type="Proteomes" id="UP000018895"/>
    </source>
</evidence>
<evidence type="ECO:0000259" key="2">
    <source>
        <dbReference type="SMART" id="SM00014"/>
    </source>
</evidence>
<dbReference type="Pfam" id="PF01569">
    <property type="entry name" value="PAP2"/>
    <property type="match status" value="1"/>
</dbReference>
<accession>W4QKG7</accession>
<protein>
    <recommendedName>
        <fullName evidence="2">Phosphatidic acid phosphatase type 2/haloperoxidase domain-containing protein</fullName>
    </recommendedName>
</protein>
<sequence length="126" mass="14093">MVVSLGSIGLNLLLKYIFKRERPSIDPLIIETGYSYPSGHSMAALTLYGAITFLIWRHIPTSIGRACLVVVSTVMIIAMGASRVYLGVHYPSDVVGAYLVSGTWLFVTIWVYQFRKDRQTSFKMKA</sequence>
<proteinExistence type="predicted"/>
<dbReference type="PANTHER" id="PTHR14969">
    <property type="entry name" value="SPHINGOSINE-1-PHOSPHATE PHOSPHOHYDROLASE"/>
    <property type="match status" value="1"/>
</dbReference>
<gene>
    <name evidence="3" type="ORF">JCM9152_4114</name>
</gene>
<dbReference type="Proteomes" id="UP000018895">
    <property type="component" value="Unassembled WGS sequence"/>
</dbReference>
<dbReference type="AlphaFoldDB" id="W4QKG7"/>
<evidence type="ECO:0000313" key="3">
    <source>
        <dbReference type="EMBL" id="GAE32576.1"/>
    </source>
</evidence>
<keyword evidence="1" id="KW-1133">Transmembrane helix</keyword>
<feature type="transmembrane region" description="Helical" evidence="1">
    <location>
        <begin position="68"/>
        <end position="88"/>
    </location>
</feature>
<reference evidence="3" key="1">
    <citation type="journal article" date="2014" name="Genome Announc.">
        <title>Draft Genome Sequences of Three Alkaliphilic Bacillus Strains, Bacillus wakoensis JCM 9140T, Bacillus akibai JCM 9157T, and Bacillus hemicellulosilyticus JCM 9152T.</title>
        <authorList>
            <person name="Yuki M."/>
            <person name="Oshima K."/>
            <person name="Suda W."/>
            <person name="Oshida Y."/>
            <person name="Kitamura K."/>
            <person name="Iida T."/>
            <person name="Hattori M."/>
            <person name="Ohkuma M."/>
        </authorList>
    </citation>
    <scope>NUCLEOTIDE SEQUENCE [LARGE SCALE GENOMIC DNA]</scope>
    <source>
        <strain evidence="3">JCM 9152</strain>
    </source>
</reference>
<dbReference type="Gene3D" id="1.20.144.10">
    <property type="entry name" value="Phosphatidic acid phosphatase type 2/haloperoxidase"/>
    <property type="match status" value="1"/>
</dbReference>
<dbReference type="InterPro" id="IPR000326">
    <property type="entry name" value="PAP2/HPO"/>
</dbReference>
<dbReference type="EMBL" id="BAUU01000040">
    <property type="protein sequence ID" value="GAE32576.1"/>
    <property type="molecule type" value="Genomic_DNA"/>
</dbReference>
<feature type="transmembrane region" description="Helical" evidence="1">
    <location>
        <begin position="94"/>
        <end position="114"/>
    </location>
</feature>
<dbReference type="SMART" id="SM00014">
    <property type="entry name" value="acidPPc"/>
    <property type="match status" value="1"/>
</dbReference>
<dbReference type="CDD" id="cd03392">
    <property type="entry name" value="PAP2_like_2"/>
    <property type="match status" value="1"/>
</dbReference>
<feature type="transmembrane region" description="Helical" evidence="1">
    <location>
        <begin position="39"/>
        <end position="56"/>
    </location>
</feature>
<evidence type="ECO:0000256" key="1">
    <source>
        <dbReference type="SAM" id="Phobius"/>
    </source>
</evidence>